<dbReference type="AlphaFoldDB" id="A0A3R9F996"/>
<dbReference type="NCBIfam" id="NF003841">
    <property type="entry name" value="PRK05421.1-3"/>
    <property type="match status" value="1"/>
</dbReference>
<keyword evidence="1" id="KW-1133">Transmembrane helix</keyword>
<evidence type="ECO:0000256" key="1">
    <source>
        <dbReference type="SAM" id="Phobius"/>
    </source>
</evidence>
<dbReference type="RefSeq" id="WP_125320543.1">
    <property type="nucleotide sequence ID" value="NZ_AP024889.1"/>
</dbReference>
<keyword evidence="1" id="KW-0812">Transmembrane</keyword>
<accession>A0A3R9F996</accession>
<dbReference type="NCBIfam" id="NF003840">
    <property type="entry name" value="PRK05421.1-2"/>
    <property type="match status" value="1"/>
</dbReference>
<feature type="domain" description="Endonuclease/exonuclease/phosphatase" evidence="2">
    <location>
        <begin position="142"/>
        <end position="271"/>
    </location>
</feature>
<dbReference type="InterPro" id="IPR005135">
    <property type="entry name" value="Endo/exonuclease/phosphatase"/>
</dbReference>
<keyword evidence="3" id="KW-0255">Endonuclease</keyword>
<dbReference type="GO" id="GO:0004527">
    <property type="term" value="F:exonuclease activity"/>
    <property type="evidence" value="ECO:0007669"/>
    <property type="project" value="UniProtKB-KW"/>
</dbReference>
<evidence type="ECO:0000313" key="3">
    <source>
        <dbReference type="EMBL" id="RSD31782.1"/>
    </source>
</evidence>
<keyword evidence="3" id="KW-0378">Hydrolase</keyword>
<organism evidence="3 4">
    <name type="scientific">Vibrio pectenicida</name>
    <dbReference type="NCBI Taxonomy" id="62763"/>
    <lineage>
        <taxon>Bacteria</taxon>
        <taxon>Pseudomonadati</taxon>
        <taxon>Pseudomonadota</taxon>
        <taxon>Gammaproteobacteria</taxon>
        <taxon>Vibrionales</taxon>
        <taxon>Vibrionaceae</taxon>
        <taxon>Vibrio</taxon>
    </lineage>
</organism>
<keyword evidence="3" id="KW-0540">Nuclease</keyword>
<dbReference type="Proteomes" id="UP000269041">
    <property type="component" value="Unassembled WGS sequence"/>
</dbReference>
<dbReference type="GO" id="GO:0004519">
    <property type="term" value="F:endonuclease activity"/>
    <property type="evidence" value="ECO:0007669"/>
    <property type="project" value="UniProtKB-KW"/>
</dbReference>
<keyword evidence="1" id="KW-0472">Membrane</keyword>
<keyword evidence="3" id="KW-0269">Exonuclease</keyword>
<evidence type="ECO:0000259" key="2">
    <source>
        <dbReference type="Pfam" id="PF03372"/>
    </source>
</evidence>
<gene>
    <name evidence="3" type="ORF">EJA03_07085</name>
</gene>
<protein>
    <submittedName>
        <fullName evidence="3">Endonuclease/exonuclease/phosphatase family protein</fullName>
    </submittedName>
</protein>
<reference evidence="3 4" key="1">
    <citation type="submission" date="2018-12" db="EMBL/GenBank/DDBJ databases">
        <title>Genomic taxonomy of the Vibrionaceae family.</title>
        <authorList>
            <person name="Gomez-Gil B."/>
            <person name="Enciso-Ibarra K."/>
        </authorList>
    </citation>
    <scope>NUCLEOTIDE SEQUENCE [LARGE SCALE GENOMIC DNA]</scope>
    <source>
        <strain evidence="3 4">CAIM 594</strain>
    </source>
</reference>
<dbReference type="OrthoDB" id="9793162at2"/>
<dbReference type="NCBIfam" id="NF003842">
    <property type="entry name" value="PRK05421.1-4"/>
    <property type="match status" value="1"/>
</dbReference>
<proteinExistence type="predicted"/>
<dbReference type="EMBL" id="RSFA01000023">
    <property type="protein sequence ID" value="RSD31782.1"/>
    <property type="molecule type" value="Genomic_DNA"/>
</dbReference>
<dbReference type="Pfam" id="PF03372">
    <property type="entry name" value="Exo_endo_phos"/>
    <property type="match status" value="1"/>
</dbReference>
<keyword evidence="4" id="KW-1185">Reference proteome</keyword>
<dbReference type="Gene3D" id="3.60.10.10">
    <property type="entry name" value="Endonuclease/exonuclease/phosphatase"/>
    <property type="match status" value="1"/>
</dbReference>
<comment type="caution">
    <text evidence="3">The sequence shown here is derived from an EMBL/GenBank/DDBJ whole genome shotgun (WGS) entry which is preliminary data.</text>
</comment>
<sequence>MKSKWLLYGLLTVVLGGFIGFNTVFFLPNQPQIALISPSGEAFSPHCVENLSESTLDDRGQLNLLVWNIYKQNKDNWQQSLQFYTQNKQLVLLQESSFTSELKSWLKSQQWNAYQVDAFEIFNTSVGVLNLSKAVPQKACAFTELEPWLRLPKSALYTNYHLSNGELIAVINIHAVNFTYGTREYKRQLETLTDLIEPHRGPVIVAGDFNSWSETRVAVVEQALNKLGLKEVDYFPDNRSQFVTGYALDHVFYRGLNLLRAEASSSDASDHNPIEVFFELINSDTPQSSP</sequence>
<name>A0A3R9F996_9VIBR</name>
<dbReference type="SUPFAM" id="SSF56219">
    <property type="entry name" value="DNase I-like"/>
    <property type="match status" value="1"/>
</dbReference>
<dbReference type="InterPro" id="IPR036691">
    <property type="entry name" value="Endo/exonu/phosph_ase_sf"/>
</dbReference>
<evidence type="ECO:0000313" key="4">
    <source>
        <dbReference type="Proteomes" id="UP000269041"/>
    </source>
</evidence>
<feature type="transmembrane region" description="Helical" evidence="1">
    <location>
        <begin position="7"/>
        <end position="27"/>
    </location>
</feature>